<dbReference type="EMBL" id="JARKNE010000013">
    <property type="protein sequence ID" value="KAK5771686.1"/>
    <property type="molecule type" value="Genomic_DNA"/>
</dbReference>
<evidence type="ECO:0000313" key="2">
    <source>
        <dbReference type="Proteomes" id="UP001358586"/>
    </source>
</evidence>
<protein>
    <submittedName>
        <fullName evidence="1">Uncharacterized protein</fullName>
    </submittedName>
</protein>
<proteinExistence type="predicted"/>
<sequence length="129" mass="14593">MSNVEIKEALFDMAPLKAPDSDGFHALFFQKQWDTIGGVICEWVRKVFDGNSIDLDLNNTLIVLILKVQNPHAFGQIWPISLCSALYKLTMKLCGMVFYYLNSDLLEESGKDVLFPHISFCFVWSGLGI</sequence>
<reference evidence="1 2" key="1">
    <citation type="submission" date="2023-03" db="EMBL/GenBank/DDBJ databases">
        <title>WGS of Gossypium arboreum.</title>
        <authorList>
            <person name="Yu D."/>
        </authorList>
    </citation>
    <scope>NUCLEOTIDE SEQUENCE [LARGE SCALE GENOMIC DNA]</scope>
    <source>
        <tissue evidence="1">Leaf</tissue>
    </source>
</reference>
<organism evidence="1 2">
    <name type="scientific">Gossypium arboreum</name>
    <name type="common">Tree cotton</name>
    <name type="synonym">Gossypium nanking</name>
    <dbReference type="NCBI Taxonomy" id="29729"/>
    <lineage>
        <taxon>Eukaryota</taxon>
        <taxon>Viridiplantae</taxon>
        <taxon>Streptophyta</taxon>
        <taxon>Embryophyta</taxon>
        <taxon>Tracheophyta</taxon>
        <taxon>Spermatophyta</taxon>
        <taxon>Magnoliopsida</taxon>
        <taxon>eudicotyledons</taxon>
        <taxon>Gunneridae</taxon>
        <taxon>Pentapetalae</taxon>
        <taxon>rosids</taxon>
        <taxon>malvids</taxon>
        <taxon>Malvales</taxon>
        <taxon>Malvaceae</taxon>
        <taxon>Malvoideae</taxon>
        <taxon>Gossypium</taxon>
    </lineage>
</organism>
<evidence type="ECO:0000313" key="1">
    <source>
        <dbReference type="EMBL" id="KAK5771686.1"/>
    </source>
</evidence>
<accession>A0ABR0MEU7</accession>
<gene>
    <name evidence="1" type="ORF">PVK06_047923</name>
</gene>
<comment type="caution">
    <text evidence="1">The sequence shown here is derived from an EMBL/GenBank/DDBJ whole genome shotgun (WGS) entry which is preliminary data.</text>
</comment>
<keyword evidence="2" id="KW-1185">Reference proteome</keyword>
<dbReference type="Proteomes" id="UP001358586">
    <property type="component" value="Chromosome 13"/>
</dbReference>
<name>A0ABR0MEU7_GOSAR</name>